<organism evidence="1 2">
    <name type="scientific">Sulfurospirillum multivorans (strain DM 12446 / JCM 15788 / NBRC 109480)</name>
    <dbReference type="NCBI Taxonomy" id="1150621"/>
    <lineage>
        <taxon>Bacteria</taxon>
        <taxon>Pseudomonadati</taxon>
        <taxon>Campylobacterota</taxon>
        <taxon>Epsilonproteobacteria</taxon>
        <taxon>Campylobacterales</taxon>
        <taxon>Sulfurospirillaceae</taxon>
        <taxon>Sulfurospirillum</taxon>
    </lineage>
</organism>
<evidence type="ECO:0000313" key="1">
    <source>
        <dbReference type="EMBL" id="AHJ13079.1"/>
    </source>
</evidence>
<gene>
    <name evidence="1" type="ORF">SMUL_1824</name>
</gene>
<reference evidence="1 2" key="1">
    <citation type="journal article" date="2014" name="Environ. Microbiol.">
        <title>Insights into organohalide respiration and the versatile catabolism of Sulfurospirillum multivorans gained from comparative genomics and physiological studies.</title>
        <authorList>
            <person name="Goris T."/>
            <person name="Schubert T."/>
            <person name="Gadkari J."/>
            <person name="Wubet T."/>
            <person name="Tarkka M."/>
            <person name="Buscot F."/>
            <person name="Adrian L."/>
            <person name="Diekert G."/>
        </authorList>
    </citation>
    <scope>NUCLEOTIDE SEQUENCE [LARGE SCALE GENOMIC DNA]</scope>
    <source>
        <strain evidence="2">DM 12446 / JCM 15788 / NBRC 109480</strain>
    </source>
</reference>
<name>A0AA86AMB3_SULMK</name>
<dbReference type="Proteomes" id="UP000019322">
    <property type="component" value="Chromosome"/>
</dbReference>
<dbReference type="KEGG" id="smul:SMUL_1824"/>
<proteinExistence type="predicted"/>
<protein>
    <submittedName>
        <fullName evidence="1">Uncharacterized protein</fullName>
    </submittedName>
</protein>
<dbReference type="RefSeq" id="WP_025344951.1">
    <property type="nucleotide sequence ID" value="NZ_CP007201.1"/>
</dbReference>
<dbReference type="EMBL" id="CP007201">
    <property type="protein sequence ID" value="AHJ13079.1"/>
    <property type="molecule type" value="Genomic_DNA"/>
</dbReference>
<dbReference type="AlphaFoldDB" id="A0AA86AMB3"/>
<sequence length="76" mass="8699">MARKELPQIDLQLKGGLTAKFVFEDEWGRNVYEIDWKNKPVEIVDVDGVLHSMTQDGEPNCPLKVEFQPQEELANA</sequence>
<accession>A0AA86AMB3</accession>
<evidence type="ECO:0000313" key="2">
    <source>
        <dbReference type="Proteomes" id="UP000019322"/>
    </source>
</evidence>